<keyword evidence="1" id="KW-0479">Metal-binding</keyword>
<dbReference type="Gene3D" id="3.60.10.10">
    <property type="entry name" value="Endonuclease/exonuclease/phosphatase"/>
    <property type="match status" value="1"/>
</dbReference>
<dbReference type="SUPFAM" id="SSF56219">
    <property type="entry name" value="DNase I-like"/>
    <property type="match status" value="1"/>
</dbReference>
<keyword evidence="4" id="KW-1185">Reference proteome</keyword>
<dbReference type="InterPro" id="IPR036691">
    <property type="entry name" value="Endo/exonu/phosph_ase_sf"/>
</dbReference>
<gene>
    <name evidence="3" type="ORF">EYZ11_012059</name>
</gene>
<dbReference type="STRING" id="1220188.A0A4S3J174"/>
<dbReference type="GO" id="GO:0003676">
    <property type="term" value="F:nucleic acid binding"/>
    <property type="evidence" value="ECO:0007669"/>
    <property type="project" value="InterPro"/>
</dbReference>
<evidence type="ECO:0000313" key="4">
    <source>
        <dbReference type="Proteomes" id="UP000308092"/>
    </source>
</evidence>
<dbReference type="SUPFAM" id="SSF57756">
    <property type="entry name" value="Retrovirus zinc finger-like domains"/>
    <property type="match status" value="1"/>
</dbReference>
<dbReference type="PROSITE" id="PS50158">
    <property type="entry name" value="ZF_CCHC"/>
    <property type="match status" value="1"/>
</dbReference>
<dbReference type="InterPro" id="IPR036875">
    <property type="entry name" value="Znf_CCHC_sf"/>
</dbReference>
<protein>
    <recommendedName>
        <fullName evidence="2">CCHC-type domain-containing protein</fullName>
    </recommendedName>
</protein>
<keyword evidence="1" id="KW-0863">Zinc-finger</keyword>
<name>A0A4S3J174_9EURO</name>
<feature type="domain" description="CCHC-type" evidence="2">
    <location>
        <begin position="207"/>
        <end position="223"/>
    </location>
</feature>
<comment type="caution">
    <text evidence="3">The sequence shown here is derived from an EMBL/GenBank/DDBJ whole genome shotgun (WGS) entry which is preliminary data.</text>
</comment>
<reference evidence="3 4" key="1">
    <citation type="submission" date="2019-03" db="EMBL/GenBank/DDBJ databases">
        <title>The genome sequence of a newly discovered highly antifungal drug resistant Aspergillus species, Aspergillus tanneri NIH 1004.</title>
        <authorList>
            <person name="Mounaud S."/>
            <person name="Singh I."/>
            <person name="Joardar V."/>
            <person name="Pakala S."/>
            <person name="Pakala S."/>
            <person name="Venepally P."/>
            <person name="Hoover J."/>
            <person name="Nierman W."/>
            <person name="Chung J."/>
            <person name="Losada L."/>
        </authorList>
    </citation>
    <scope>NUCLEOTIDE SEQUENCE [LARGE SCALE GENOMIC DNA]</scope>
    <source>
        <strain evidence="3 4">NIH1004</strain>
    </source>
</reference>
<dbReference type="Pfam" id="PF14529">
    <property type="entry name" value="Exo_endo_phos_2"/>
    <property type="match status" value="1"/>
</dbReference>
<dbReference type="VEuPathDB" id="FungiDB:EYZ11_012059"/>
<evidence type="ECO:0000256" key="1">
    <source>
        <dbReference type="PROSITE-ProRule" id="PRU00047"/>
    </source>
</evidence>
<keyword evidence="1" id="KW-0862">Zinc</keyword>
<accession>A0A4S3J174</accession>
<dbReference type="Proteomes" id="UP000308092">
    <property type="component" value="Unassembled WGS sequence"/>
</dbReference>
<dbReference type="EMBL" id="SOSA01000833">
    <property type="protein sequence ID" value="THC88490.1"/>
    <property type="molecule type" value="Genomic_DNA"/>
</dbReference>
<dbReference type="InterPro" id="IPR005135">
    <property type="entry name" value="Endo/exonuclease/phosphatase"/>
</dbReference>
<dbReference type="GO" id="GO:0003824">
    <property type="term" value="F:catalytic activity"/>
    <property type="evidence" value="ECO:0007669"/>
    <property type="project" value="InterPro"/>
</dbReference>
<dbReference type="AlphaFoldDB" id="A0A4S3J174"/>
<dbReference type="InterPro" id="IPR001878">
    <property type="entry name" value="Znf_CCHC"/>
</dbReference>
<proteinExistence type="predicted"/>
<sequence length="592" mass="67208">MVLSSQAINPRKNDCVRIITQRSFVDPRDNDNSDGNTFGRYLPTDTANTYIRTALLNTSATQDAEVAGIGTTKTGYVTRFKDPESTEAARNNTGWLNELGNSTKIVKPRFGVVVHRTPTEDFDLENVSALAIEKIIEENNLVEHGFRIEEVAWLKRKDKALGKFASLAIWFDSAEGAEYILNNGLLVGQRYIGSVSSVDRREIKKKRCFRCQRFGHLAWSCKETPSVDTVPANTSGNDAPGVSYPGLINDHHSQNLDVQPSITTYQTHVNHSAWRLYRPTIETDAVRFRSLVYVNRRISTSSYWQIPFYLPPVPLYTSNEESVESALTAIQNTITTALRDEYRSTSVVLAGDFNRHHPIWGGGHIQPQFIEDGSELINFFQANGLHSCLPRGTATFWSLSNPGRNSTIDQTVTNRPDPLIKCHLYHDNYGSDQRATYSEWNLRVQRKPTAKAKKAFDRADWDSIASEVLQQMGPWKEVKIRPALDEVVERSTEATASTVDRHTPNLLPIPYSKRWFMPNLKIQQTQVNQLRRKWQENCAELGREHARSATLFQEMQQKRRAWTGTIEKAKASHWNQFLDKAGEGKLWEAAHT</sequence>
<organism evidence="3 4">
    <name type="scientific">Aspergillus tanneri</name>
    <dbReference type="NCBI Taxonomy" id="1220188"/>
    <lineage>
        <taxon>Eukaryota</taxon>
        <taxon>Fungi</taxon>
        <taxon>Dikarya</taxon>
        <taxon>Ascomycota</taxon>
        <taxon>Pezizomycotina</taxon>
        <taxon>Eurotiomycetes</taxon>
        <taxon>Eurotiomycetidae</taxon>
        <taxon>Eurotiales</taxon>
        <taxon>Aspergillaceae</taxon>
        <taxon>Aspergillus</taxon>
        <taxon>Aspergillus subgen. Circumdati</taxon>
    </lineage>
</organism>
<evidence type="ECO:0000259" key="2">
    <source>
        <dbReference type="PROSITE" id="PS50158"/>
    </source>
</evidence>
<dbReference type="GO" id="GO:0008270">
    <property type="term" value="F:zinc ion binding"/>
    <property type="evidence" value="ECO:0007669"/>
    <property type="project" value="UniProtKB-KW"/>
</dbReference>
<evidence type="ECO:0000313" key="3">
    <source>
        <dbReference type="EMBL" id="THC88490.1"/>
    </source>
</evidence>